<dbReference type="CDD" id="cd00320">
    <property type="entry name" value="cpn10"/>
    <property type="match status" value="1"/>
</dbReference>
<dbReference type="SUPFAM" id="SSF50129">
    <property type="entry name" value="GroES-like"/>
    <property type="match status" value="1"/>
</dbReference>
<dbReference type="Gene3D" id="2.30.33.40">
    <property type="entry name" value="GroES chaperonin"/>
    <property type="match status" value="1"/>
</dbReference>
<proteinExistence type="predicted"/>
<reference evidence="2" key="1">
    <citation type="submission" date="2016-03" db="EMBL/GenBank/DDBJ databases">
        <title>Novel chaperonins are prevalent in the virioplankton and link to viral biology and ecology.</title>
        <authorList>
            <person name="Marine R.L."/>
            <person name="Nasko D.J."/>
            <person name="Polson S.W."/>
            <person name="Wommack K.E."/>
        </authorList>
    </citation>
    <scope>NUCLEOTIDE SEQUENCE</scope>
</reference>
<protein>
    <submittedName>
        <fullName evidence="2">Co-chaperonin GroES</fullName>
    </submittedName>
</protein>
<keyword evidence="1" id="KW-0143">Chaperone</keyword>
<organism evidence="2">
    <name type="scientific">uncultured virus</name>
    <dbReference type="NCBI Taxonomy" id="340016"/>
    <lineage>
        <taxon>Viruses</taxon>
        <taxon>environmental samples</taxon>
    </lineage>
</organism>
<evidence type="ECO:0000313" key="2">
    <source>
        <dbReference type="EMBL" id="ASN63493.1"/>
    </source>
</evidence>
<dbReference type="Pfam" id="PF00166">
    <property type="entry name" value="Cpn10"/>
    <property type="match status" value="1"/>
</dbReference>
<gene>
    <name evidence="2" type="primary">groES</name>
</gene>
<dbReference type="InterPro" id="IPR020818">
    <property type="entry name" value="Chaperonin_GroES"/>
</dbReference>
<dbReference type="GO" id="GO:0005524">
    <property type="term" value="F:ATP binding"/>
    <property type="evidence" value="ECO:0007669"/>
    <property type="project" value="InterPro"/>
</dbReference>
<dbReference type="EMBL" id="KU970899">
    <property type="protein sequence ID" value="ASN63493.1"/>
    <property type="molecule type" value="Genomic_DNA"/>
</dbReference>
<sequence>MEAIGNYVVLEEVLEASTKTQGGLELAEKHREDIRYRKANIISSGPDILKKGQTVLFDRIAGYPVEHENNIYKVINLRDIVAIL</sequence>
<dbReference type="SMART" id="SM00883">
    <property type="entry name" value="Cpn10"/>
    <property type="match status" value="1"/>
</dbReference>
<dbReference type="InterPro" id="IPR037124">
    <property type="entry name" value="Chaperonin_GroES_sf"/>
</dbReference>
<dbReference type="InterPro" id="IPR011032">
    <property type="entry name" value="GroES-like_sf"/>
</dbReference>
<name>A0A221S3W4_9VIRU</name>
<accession>A0A221S3W4</accession>
<evidence type="ECO:0000256" key="1">
    <source>
        <dbReference type="ARBA" id="ARBA00023186"/>
    </source>
</evidence>
<dbReference type="GO" id="GO:0044183">
    <property type="term" value="F:protein folding chaperone"/>
    <property type="evidence" value="ECO:0007669"/>
    <property type="project" value="InterPro"/>
</dbReference>